<sequence>MASTRALPTDAGRTITPALLVTLALLSAVAPFATDLYLPAFPAMVADLHTSATAVQLTLTAFLLGLAVGQLVFGPLSDRFGRMRPLVVGAAVCVAASAATVFAPSVEVLVGARFAQGVAGAAGMVIGRAIIADLATGKAAARAFSLMMIVGGVAPVVAPLAGGALVGPIGWRGALAVILGLSTLMLMSVLLIVRETHTEHRRAALRATKAELGSPLRDLTRRDYFGHAIAFCGAFATMMAYISASPFIYQSMMGLSAGQYGAMFGVNALALLAMSATSAKLTARHDVRRIAAVGMGAILVSTVVLLTLALSDVPAGWLALPLLVTVGSMGLIFGNTTALALGAAPRAAGTASAVLGALQFGVAAAVSPLVSIAGAGTAVPAGIVMVSTAVLALVGFVVAGRRGGDAHAPATADADADAADTDADELVVEWGRA</sequence>
<dbReference type="Gene3D" id="1.20.1720.10">
    <property type="entry name" value="Multidrug resistance protein D"/>
    <property type="match status" value="1"/>
</dbReference>
<feature type="transmembrane region" description="Helical" evidence="8">
    <location>
        <begin position="86"/>
        <end position="106"/>
    </location>
</feature>
<feature type="transmembrane region" description="Helical" evidence="8">
    <location>
        <begin position="12"/>
        <end position="33"/>
    </location>
</feature>
<protein>
    <submittedName>
        <fullName evidence="10">Bcr/CflA family drug resistance efflux transporter</fullName>
    </submittedName>
</protein>
<evidence type="ECO:0000256" key="4">
    <source>
        <dbReference type="ARBA" id="ARBA00022475"/>
    </source>
</evidence>
<dbReference type="PROSITE" id="PS50850">
    <property type="entry name" value="MFS"/>
    <property type="match status" value="1"/>
</dbReference>
<feature type="transmembrane region" description="Helical" evidence="8">
    <location>
        <begin position="53"/>
        <end position="74"/>
    </location>
</feature>
<keyword evidence="3" id="KW-0813">Transport</keyword>
<dbReference type="Pfam" id="PF07690">
    <property type="entry name" value="MFS_1"/>
    <property type="match status" value="1"/>
</dbReference>
<feature type="transmembrane region" description="Helical" evidence="8">
    <location>
        <begin position="173"/>
        <end position="193"/>
    </location>
</feature>
<dbReference type="EMBL" id="MCHX01000007">
    <property type="protein sequence ID" value="OFJ54989.1"/>
    <property type="molecule type" value="Genomic_DNA"/>
</dbReference>
<evidence type="ECO:0000256" key="6">
    <source>
        <dbReference type="ARBA" id="ARBA00022989"/>
    </source>
</evidence>
<evidence type="ECO:0000313" key="10">
    <source>
        <dbReference type="EMBL" id="OFJ54989.1"/>
    </source>
</evidence>
<comment type="similarity">
    <text evidence="2">Belongs to the major facilitator superfamily. Bcr/CmlA family.</text>
</comment>
<dbReference type="Proteomes" id="UP000178953">
    <property type="component" value="Unassembled WGS sequence"/>
</dbReference>
<proteinExistence type="inferred from homology"/>
<feature type="domain" description="Major facilitator superfamily (MFS) profile" evidence="9">
    <location>
        <begin position="19"/>
        <end position="407"/>
    </location>
</feature>
<feature type="transmembrane region" description="Helical" evidence="8">
    <location>
        <begin position="112"/>
        <end position="131"/>
    </location>
</feature>
<dbReference type="InterPro" id="IPR020846">
    <property type="entry name" value="MFS_dom"/>
</dbReference>
<dbReference type="NCBIfam" id="TIGR00710">
    <property type="entry name" value="efflux_Bcr_CflA"/>
    <property type="match status" value="1"/>
</dbReference>
<evidence type="ECO:0000256" key="3">
    <source>
        <dbReference type="ARBA" id="ARBA00022448"/>
    </source>
</evidence>
<dbReference type="PANTHER" id="PTHR23502:SF132">
    <property type="entry name" value="POLYAMINE TRANSPORTER 2-RELATED"/>
    <property type="match status" value="1"/>
</dbReference>
<dbReference type="InterPro" id="IPR004812">
    <property type="entry name" value="Efflux_drug-R_Bcr/CmlA"/>
</dbReference>
<organism evidence="10 11">
    <name type="scientific">Mycolicibacterium grossiae</name>
    <dbReference type="NCBI Taxonomy" id="1552759"/>
    <lineage>
        <taxon>Bacteria</taxon>
        <taxon>Bacillati</taxon>
        <taxon>Actinomycetota</taxon>
        <taxon>Actinomycetes</taxon>
        <taxon>Mycobacteriales</taxon>
        <taxon>Mycobacteriaceae</taxon>
        <taxon>Mycolicibacterium</taxon>
    </lineage>
</organism>
<evidence type="ECO:0000256" key="1">
    <source>
        <dbReference type="ARBA" id="ARBA00004651"/>
    </source>
</evidence>
<accession>A0A1E8QAE6</accession>
<dbReference type="InterPro" id="IPR011701">
    <property type="entry name" value="MFS"/>
</dbReference>
<feature type="transmembrane region" description="Helical" evidence="8">
    <location>
        <begin position="353"/>
        <end position="373"/>
    </location>
</feature>
<gene>
    <name evidence="10" type="ORF">BEL07_04315</name>
</gene>
<comment type="subcellular location">
    <subcellularLocation>
        <location evidence="1">Cell membrane</location>
        <topology evidence="1">Multi-pass membrane protein</topology>
    </subcellularLocation>
</comment>
<feature type="transmembrane region" description="Helical" evidence="8">
    <location>
        <begin position="260"/>
        <end position="278"/>
    </location>
</feature>
<evidence type="ECO:0000256" key="2">
    <source>
        <dbReference type="ARBA" id="ARBA00006236"/>
    </source>
</evidence>
<dbReference type="CDD" id="cd17320">
    <property type="entry name" value="MFS_MdfA_MDR_like"/>
    <property type="match status" value="1"/>
</dbReference>
<keyword evidence="6 8" id="KW-1133">Transmembrane helix</keyword>
<keyword evidence="11" id="KW-1185">Reference proteome</keyword>
<dbReference type="AlphaFoldDB" id="A0A1E8QAE6"/>
<dbReference type="InterPro" id="IPR036259">
    <property type="entry name" value="MFS_trans_sf"/>
</dbReference>
<reference evidence="10 11" key="1">
    <citation type="submission" date="2016-09" db="EMBL/GenBank/DDBJ databases">
        <title>genome sequence of Mycobacterium sp. 739 SCH.</title>
        <authorList>
            <person name="Greninger A.L."/>
            <person name="Qin X."/>
            <person name="Jerome K."/>
            <person name="Vora S."/>
            <person name="Quinn K."/>
        </authorList>
    </citation>
    <scope>NUCLEOTIDE SEQUENCE [LARGE SCALE GENOMIC DNA]</scope>
    <source>
        <strain evidence="10 11">SCH</strain>
    </source>
</reference>
<name>A0A1E8QAE6_9MYCO</name>
<dbReference type="SUPFAM" id="SSF103473">
    <property type="entry name" value="MFS general substrate transporter"/>
    <property type="match status" value="1"/>
</dbReference>
<feature type="transmembrane region" description="Helical" evidence="8">
    <location>
        <begin position="143"/>
        <end position="167"/>
    </location>
</feature>
<dbReference type="GO" id="GO:0042910">
    <property type="term" value="F:xenobiotic transmembrane transporter activity"/>
    <property type="evidence" value="ECO:0007669"/>
    <property type="project" value="InterPro"/>
</dbReference>
<comment type="caution">
    <text evidence="10">The sequence shown here is derived from an EMBL/GenBank/DDBJ whole genome shotgun (WGS) entry which is preliminary data.</text>
</comment>
<keyword evidence="7 8" id="KW-0472">Membrane</keyword>
<feature type="transmembrane region" description="Helical" evidence="8">
    <location>
        <begin position="379"/>
        <end position="399"/>
    </location>
</feature>
<feature type="transmembrane region" description="Helical" evidence="8">
    <location>
        <begin position="317"/>
        <end position="341"/>
    </location>
</feature>
<evidence type="ECO:0000256" key="5">
    <source>
        <dbReference type="ARBA" id="ARBA00022692"/>
    </source>
</evidence>
<dbReference type="GO" id="GO:1990961">
    <property type="term" value="P:xenobiotic detoxification by transmembrane export across the plasma membrane"/>
    <property type="evidence" value="ECO:0007669"/>
    <property type="project" value="InterPro"/>
</dbReference>
<dbReference type="RefSeq" id="WP_070351876.1">
    <property type="nucleotide sequence ID" value="NZ_MCHX01000007.1"/>
</dbReference>
<evidence type="ECO:0000256" key="8">
    <source>
        <dbReference type="SAM" id="Phobius"/>
    </source>
</evidence>
<keyword evidence="4" id="KW-1003">Cell membrane</keyword>
<feature type="transmembrane region" description="Helical" evidence="8">
    <location>
        <begin position="224"/>
        <end position="248"/>
    </location>
</feature>
<dbReference type="PANTHER" id="PTHR23502">
    <property type="entry name" value="MAJOR FACILITATOR SUPERFAMILY"/>
    <property type="match status" value="1"/>
</dbReference>
<feature type="transmembrane region" description="Helical" evidence="8">
    <location>
        <begin position="290"/>
        <end position="311"/>
    </location>
</feature>
<dbReference type="GO" id="GO:0005886">
    <property type="term" value="C:plasma membrane"/>
    <property type="evidence" value="ECO:0007669"/>
    <property type="project" value="UniProtKB-SubCell"/>
</dbReference>
<evidence type="ECO:0000256" key="7">
    <source>
        <dbReference type="ARBA" id="ARBA00023136"/>
    </source>
</evidence>
<keyword evidence="5 8" id="KW-0812">Transmembrane</keyword>
<evidence type="ECO:0000313" key="11">
    <source>
        <dbReference type="Proteomes" id="UP000178953"/>
    </source>
</evidence>
<evidence type="ECO:0000259" key="9">
    <source>
        <dbReference type="PROSITE" id="PS50850"/>
    </source>
</evidence>